<feature type="compositionally biased region" description="Low complexity" evidence="1">
    <location>
        <begin position="171"/>
        <end position="190"/>
    </location>
</feature>
<dbReference type="InterPro" id="IPR018698">
    <property type="entry name" value="VWA-like_dom"/>
</dbReference>
<sequence>MDPRARMGQVLERWFITEPLLFAVFSDHRMLIEPIATIRVGEGRIGYNPAFIDGLDASQLDAVMRLEAVRILLKHPYRRRQHPPHISYQASNLALHEHLHLPLPLPSAFTTFGHHDYDQQFHEFYHARLLEQALPAWGASAPDSPSDPLSDRLADPPSESGGQPQPGGQPGKAAGADADAPAPIADRVPPSLTDYGRSPCIGEENTRPWGEDELMSERIDEHVADAELRQSWGNLPGAIRQRVIANRQPKLDYRAVLRQFRLSVLSTKRRLTRMKPSRRYGFLYQGSRYDFRTRLLVAVDVSGSMSDEDIARGFSLINRFFHYGIERVDAIAFDTQVQGPALTLKHARRTFAIRGRGGTDFQAVIDYLDSHPGYDGAIIFTDGYAPTPKPPRDRRSRLLWIFINESAYHQARGLKTLGTTLFLRPDSARIRSPSSARLSKP</sequence>
<evidence type="ECO:0000259" key="3">
    <source>
        <dbReference type="Pfam" id="PF13203"/>
    </source>
</evidence>
<dbReference type="InterPro" id="IPR025154">
    <property type="entry name" value="Put_metallopeptidase_dom"/>
</dbReference>
<evidence type="ECO:0000259" key="2">
    <source>
        <dbReference type="Pfam" id="PF09967"/>
    </source>
</evidence>
<feature type="compositionally biased region" description="Low complexity" evidence="1">
    <location>
        <begin position="139"/>
        <end position="148"/>
    </location>
</feature>
<dbReference type="InterPro" id="IPR036465">
    <property type="entry name" value="vWFA_dom_sf"/>
</dbReference>
<accession>A0ABZ0S7F5</accession>
<protein>
    <recommendedName>
        <fullName evidence="6">VWA-like domain-containing protein</fullName>
    </recommendedName>
</protein>
<dbReference type="PANTHER" id="PTHR38730">
    <property type="entry name" value="SLL7028 PROTEIN"/>
    <property type="match status" value="1"/>
</dbReference>
<dbReference type="RefSeq" id="WP_328987440.1">
    <property type="nucleotide sequence ID" value="NZ_CP121472.1"/>
</dbReference>
<dbReference type="Pfam" id="PF13203">
    <property type="entry name" value="DUF2201_N"/>
    <property type="match status" value="1"/>
</dbReference>
<organism evidence="4 5">
    <name type="scientific">Thiorhodovibrio winogradskyi</name>
    <dbReference type="NCBI Taxonomy" id="77007"/>
    <lineage>
        <taxon>Bacteria</taxon>
        <taxon>Pseudomonadati</taxon>
        <taxon>Pseudomonadota</taxon>
        <taxon>Gammaproteobacteria</taxon>
        <taxon>Chromatiales</taxon>
        <taxon>Chromatiaceae</taxon>
        <taxon>Thiorhodovibrio</taxon>
    </lineage>
</organism>
<dbReference type="SUPFAM" id="SSF53300">
    <property type="entry name" value="vWA-like"/>
    <property type="match status" value="1"/>
</dbReference>
<feature type="region of interest" description="Disordered" evidence="1">
    <location>
        <begin position="138"/>
        <end position="211"/>
    </location>
</feature>
<dbReference type="EMBL" id="CP121472">
    <property type="protein sequence ID" value="WPL16910.1"/>
    <property type="molecule type" value="Genomic_DNA"/>
</dbReference>
<evidence type="ECO:0000313" key="4">
    <source>
        <dbReference type="EMBL" id="WPL16910.1"/>
    </source>
</evidence>
<evidence type="ECO:0000313" key="5">
    <source>
        <dbReference type="Proteomes" id="UP001432180"/>
    </source>
</evidence>
<feature type="domain" description="Putative metallopeptidase" evidence="3">
    <location>
        <begin position="35"/>
        <end position="280"/>
    </location>
</feature>
<feature type="domain" description="VWA-like" evidence="2">
    <location>
        <begin position="296"/>
        <end position="404"/>
    </location>
</feature>
<reference evidence="4 5" key="1">
    <citation type="journal article" date="2023" name="Microorganisms">
        <title>Thiorhodovibrio frisius and Trv. litoralis spp. nov., Two Novel Members from a Clade of Fastidious Purple Sulfur Bacteria That Exhibit Unique Red-Shifted Light-Harvesting Capabilities.</title>
        <authorList>
            <person name="Methner A."/>
            <person name="Kuzyk S.B."/>
            <person name="Petersen J."/>
            <person name="Bauer S."/>
            <person name="Brinkmann H."/>
            <person name="Sichau K."/>
            <person name="Wanner G."/>
            <person name="Wolf J."/>
            <person name="Neumann-Schaal M."/>
            <person name="Henke P."/>
            <person name="Tank M."/>
            <person name="Sproer C."/>
            <person name="Bunk B."/>
            <person name="Overmann J."/>
        </authorList>
    </citation>
    <scope>NUCLEOTIDE SEQUENCE [LARGE SCALE GENOMIC DNA]</scope>
    <source>
        <strain evidence="4 5">DSM 6702</strain>
    </source>
</reference>
<dbReference type="PANTHER" id="PTHR38730:SF1">
    <property type="entry name" value="SLL7028 PROTEIN"/>
    <property type="match status" value="1"/>
</dbReference>
<evidence type="ECO:0008006" key="6">
    <source>
        <dbReference type="Google" id="ProtNLM"/>
    </source>
</evidence>
<dbReference type="Pfam" id="PF09967">
    <property type="entry name" value="DUF2201"/>
    <property type="match status" value="1"/>
</dbReference>
<name>A0ABZ0S7F5_9GAMM</name>
<gene>
    <name evidence="4" type="ORF">Thiowin_01890</name>
</gene>
<dbReference type="Proteomes" id="UP001432180">
    <property type="component" value="Chromosome"/>
</dbReference>
<proteinExistence type="predicted"/>
<evidence type="ECO:0000256" key="1">
    <source>
        <dbReference type="SAM" id="MobiDB-lite"/>
    </source>
</evidence>
<keyword evidence="5" id="KW-1185">Reference proteome</keyword>